<gene>
    <name evidence="8" type="ORF">CR105_25315</name>
</gene>
<organism evidence="8 9">
    <name type="scientific">Massilia eurypsychrophila</name>
    <dbReference type="NCBI Taxonomy" id="1485217"/>
    <lineage>
        <taxon>Bacteria</taxon>
        <taxon>Pseudomonadati</taxon>
        <taxon>Pseudomonadota</taxon>
        <taxon>Betaproteobacteria</taxon>
        <taxon>Burkholderiales</taxon>
        <taxon>Oxalobacteraceae</taxon>
        <taxon>Telluria group</taxon>
        <taxon>Massilia</taxon>
    </lineage>
</organism>
<feature type="active site" description="Nucleophile" evidence="5">
    <location>
        <position position="354"/>
    </location>
</feature>
<evidence type="ECO:0000256" key="2">
    <source>
        <dbReference type="ARBA" id="ARBA00022679"/>
    </source>
</evidence>
<evidence type="ECO:0000256" key="6">
    <source>
        <dbReference type="SAM" id="MobiDB-lite"/>
    </source>
</evidence>
<evidence type="ECO:0000256" key="4">
    <source>
        <dbReference type="ARBA" id="ARBA00022884"/>
    </source>
</evidence>
<keyword evidence="9" id="KW-1185">Reference proteome</keyword>
<evidence type="ECO:0000313" key="8">
    <source>
        <dbReference type="EMBL" id="PIL42253.1"/>
    </source>
</evidence>
<feature type="region of interest" description="Disordered" evidence="6">
    <location>
        <begin position="420"/>
        <end position="440"/>
    </location>
</feature>
<dbReference type="GO" id="GO:0008173">
    <property type="term" value="F:RNA methyltransferase activity"/>
    <property type="evidence" value="ECO:0007669"/>
    <property type="project" value="InterPro"/>
</dbReference>
<dbReference type="Proteomes" id="UP000230390">
    <property type="component" value="Unassembled WGS sequence"/>
</dbReference>
<comment type="caution">
    <text evidence="5">Lacks conserved residue(s) required for the propagation of feature annotation.</text>
</comment>
<sequence length="440" mass="48479">MRLPPAILGNTEEVLREILRFSAPADTTLSRYFKDHPRLGPRERGAVAEGIYAILRNKSFFTDFAEAGQESTMRRLTILGLAEAVGADALAGLTEEETEFLTRIAQIDRNLMPPQMRSNLPKWLFDKFVAQYGEAETLEMAHALNQPAPLDLRVNSIKATREDVIAKLAEAPIAAVPTPFASLGLRVLKKPSLQNLPLFKDGAIEVQDEGSQILSQIVGAKRGEMVVDFCAGAGGKTLALGALMRNTGRLYAFDISEKRLAKLKPRMARSGLSNVHPVQIAHERDAKVKRLAGKIDRVLVDAPCSGLGTLRRNPDVKWRQKVEAVAEMQEKQAAILDSAARLLKGGGRLVYATCSLLTEENDFIVEQFLAAHDEFELVPMSKVLAEQKIDLEMGDYLKLLPHKHQTDGFFAAVLERKPMAPKPARVKPEDEIDGDADTEA</sequence>
<evidence type="ECO:0000313" key="9">
    <source>
        <dbReference type="Proteomes" id="UP000230390"/>
    </source>
</evidence>
<dbReference type="EMBL" id="PDOC01000031">
    <property type="protein sequence ID" value="PIL42253.1"/>
    <property type="molecule type" value="Genomic_DNA"/>
</dbReference>
<feature type="compositionally biased region" description="Acidic residues" evidence="6">
    <location>
        <begin position="430"/>
        <end position="440"/>
    </location>
</feature>
<dbReference type="PANTHER" id="PTHR22807">
    <property type="entry name" value="NOP2 YEAST -RELATED NOL1/NOP2/FMU SUN DOMAIN-CONTAINING"/>
    <property type="match status" value="1"/>
</dbReference>
<dbReference type="AlphaFoldDB" id="A0A2G8T8F4"/>
<dbReference type="Pfam" id="PF22458">
    <property type="entry name" value="RsmF-B_ferredox"/>
    <property type="match status" value="1"/>
</dbReference>
<evidence type="ECO:0000259" key="7">
    <source>
        <dbReference type="PROSITE" id="PS51686"/>
    </source>
</evidence>
<feature type="binding site" evidence="5">
    <location>
        <position position="254"/>
    </location>
    <ligand>
        <name>S-adenosyl-L-methionine</name>
        <dbReference type="ChEBI" id="CHEBI:59789"/>
    </ligand>
</feature>
<dbReference type="InterPro" id="IPR023267">
    <property type="entry name" value="RCMT"/>
</dbReference>
<dbReference type="PROSITE" id="PS51686">
    <property type="entry name" value="SAM_MT_RSMB_NOP"/>
    <property type="match status" value="1"/>
</dbReference>
<name>A0A2G8T8F4_9BURK</name>
<dbReference type="RefSeq" id="WP_099793435.1">
    <property type="nucleotide sequence ID" value="NZ_JBHLYV010000094.1"/>
</dbReference>
<dbReference type="InterPro" id="IPR029063">
    <property type="entry name" value="SAM-dependent_MTases_sf"/>
</dbReference>
<dbReference type="GO" id="GO:0001510">
    <property type="term" value="P:RNA methylation"/>
    <property type="evidence" value="ECO:0007669"/>
    <property type="project" value="InterPro"/>
</dbReference>
<evidence type="ECO:0000256" key="5">
    <source>
        <dbReference type="PROSITE-ProRule" id="PRU01023"/>
    </source>
</evidence>
<feature type="domain" description="SAM-dependent MTase RsmB/NOP-type" evidence="7">
    <location>
        <begin position="140"/>
        <end position="417"/>
    </location>
</feature>
<keyword evidence="3 5" id="KW-0949">S-adenosyl-L-methionine</keyword>
<comment type="similarity">
    <text evidence="5">Belongs to the class I-like SAM-binding methyltransferase superfamily. RsmB/NOP family.</text>
</comment>
<dbReference type="PRINTS" id="PR02008">
    <property type="entry name" value="RCMTFAMILY"/>
</dbReference>
<accession>A0A2G8T8F4</accession>
<dbReference type="SUPFAM" id="SSF53335">
    <property type="entry name" value="S-adenosyl-L-methionine-dependent methyltransferases"/>
    <property type="match status" value="1"/>
</dbReference>
<proteinExistence type="inferred from homology"/>
<comment type="caution">
    <text evidence="8">The sequence shown here is derived from an EMBL/GenBank/DDBJ whole genome shotgun (WGS) entry which is preliminary data.</text>
</comment>
<reference evidence="8 9" key="1">
    <citation type="submission" date="2017-10" db="EMBL/GenBank/DDBJ databases">
        <title>Massilia psychrophilum sp. nov., a novel purple-pigmented bacterium isolated from Tianshan glacier, Xinjiang Municipality, China.</title>
        <authorList>
            <person name="Wang H."/>
        </authorList>
    </citation>
    <scope>NUCLEOTIDE SEQUENCE [LARGE SCALE GENOMIC DNA]</scope>
    <source>
        <strain evidence="8 9">JCM 30074</strain>
    </source>
</reference>
<dbReference type="OrthoDB" id="9810297at2"/>
<dbReference type="Gene3D" id="3.40.50.150">
    <property type="entry name" value="Vaccinia Virus protein VP39"/>
    <property type="match status" value="1"/>
</dbReference>
<evidence type="ECO:0000256" key="1">
    <source>
        <dbReference type="ARBA" id="ARBA00022603"/>
    </source>
</evidence>
<dbReference type="InterPro" id="IPR049560">
    <property type="entry name" value="MeTrfase_RsmB-F_NOP2_cat"/>
</dbReference>
<evidence type="ECO:0000256" key="3">
    <source>
        <dbReference type="ARBA" id="ARBA00022691"/>
    </source>
</evidence>
<dbReference type="InterPro" id="IPR054728">
    <property type="entry name" value="RsmB-like_ferredoxin"/>
</dbReference>
<keyword evidence="4 5" id="KW-0694">RNA-binding</keyword>
<keyword evidence="2 5" id="KW-0808">Transferase</keyword>
<dbReference type="GO" id="GO:0003723">
    <property type="term" value="F:RNA binding"/>
    <property type="evidence" value="ECO:0007669"/>
    <property type="project" value="UniProtKB-UniRule"/>
</dbReference>
<dbReference type="PANTHER" id="PTHR22807:SF53">
    <property type="entry name" value="RIBOSOMAL RNA SMALL SUBUNIT METHYLTRANSFERASE B-RELATED"/>
    <property type="match status" value="1"/>
</dbReference>
<dbReference type="Gene3D" id="3.30.70.1170">
    <property type="entry name" value="Sun protein, domain 3"/>
    <property type="match status" value="1"/>
</dbReference>
<protein>
    <submittedName>
        <fullName evidence="8">SAM-dependent methyltransferase</fullName>
    </submittedName>
</protein>
<keyword evidence="1 5" id="KW-0489">Methyltransferase</keyword>
<dbReference type="InterPro" id="IPR001678">
    <property type="entry name" value="MeTrfase_RsmB-F_NOP2_dom"/>
</dbReference>
<dbReference type="Pfam" id="PF01189">
    <property type="entry name" value="Methyltr_RsmB-F"/>
    <property type="match status" value="1"/>
</dbReference>
<feature type="binding site" evidence="5">
    <location>
        <position position="301"/>
    </location>
    <ligand>
        <name>S-adenosyl-L-methionine</name>
        <dbReference type="ChEBI" id="CHEBI:59789"/>
    </ligand>
</feature>
<dbReference type="CDD" id="cd02440">
    <property type="entry name" value="AdoMet_MTases"/>
    <property type="match status" value="1"/>
</dbReference>